<dbReference type="OrthoDB" id="5204190at2759"/>
<dbReference type="InterPro" id="IPR053020">
    <property type="entry name" value="Smr_domain_protein"/>
</dbReference>
<dbReference type="PANTHER" id="PTHR47417">
    <property type="entry name" value="SMR DOMAIN-CONTAINING PROTEIN YPL199C"/>
    <property type="match status" value="1"/>
</dbReference>
<sequence length="315" mass="33026">MSTDDHIIEIVPCSQNSISHIIGPGGETIQRLQAETNTRIEIIAGPKVSITGTKQEEVSAAKEKIEAIIEHQANPDYEGEEGRTLRHQATEFASARTLKMKEADAAFAANDKQKGHDLLQEAKRLGEEMRQSNADAGRAIIAFNNHENGDSVLDLHGLRAEEAVDAVKLRLNHLAAVNSSKSSSSSVASVDVICGAGLHTKAGHAVALMPAVEKYLRENNFVFVKRGVATLVVNLIEDIANRSGSGDVEPATSGSTIEASPAVVEAPVAQSVASSPAVNVANEAKPATAVAPPSASPTPAGQKTKDSTNSCCAVM</sequence>
<dbReference type="InterPro" id="IPR004088">
    <property type="entry name" value="KH_dom_type_1"/>
</dbReference>
<dbReference type="Gene3D" id="3.30.1370.110">
    <property type="match status" value="1"/>
</dbReference>
<name>A0A0S4JKD1_BODSA</name>
<proteinExistence type="predicted"/>
<evidence type="ECO:0000313" key="8">
    <source>
        <dbReference type="Proteomes" id="UP000051952"/>
    </source>
</evidence>
<dbReference type="SMART" id="SM00322">
    <property type="entry name" value="KH"/>
    <property type="match status" value="1"/>
</dbReference>
<gene>
    <name evidence="7" type="ORF">BSAL_23790</name>
</gene>
<dbReference type="InterPro" id="IPR036612">
    <property type="entry name" value="KH_dom_type_1_sf"/>
</dbReference>
<protein>
    <submittedName>
        <fullName evidence="7">Nucleotide-binding protein, putative</fullName>
    </submittedName>
</protein>
<dbReference type="InterPro" id="IPR013899">
    <property type="entry name" value="DUF1771"/>
</dbReference>
<evidence type="ECO:0000256" key="5">
    <source>
        <dbReference type="SAM" id="MobiDB-lite"/>
    </source>
</evidence>
<dbReference type="GO" id="GO:0003723">
    <property type="term" value="F:RNA binding"/>
    <property type="evidence" value="ECO:0007669"/>
    <property type="project" value="UniProtKB-UniRule"/>
</dbReference>
<feature type="region of interest" description="Disordered" evidence="5">
    <location>
        <begin position="282"/>
        <end position="315"/>
    </location>
</feature>
<dbReference type="OMA" id="QSCCACM"/>
<dbReference type="SUPFAM" id="SSF160443">
    <property type="entry name" value="SMR domain-like"/>
    <property type="match status" value="1"/>
</dbReference>
<dbReference type="PANTHER" id="PTHR47417:SF1">
    <property type="entry name" value="SMR DOMAIN-CONTAINING PROTEIN YPL199C"/>
    <property type="match status" value="1"/>
</dbReference>
<evidence type="ECO:0000313" key="7">
    <source>
        <dbReference type="EMBL" id="CUG89863.1"/>
    </source>
</evidence>
<keyword evidence="8" id="KW-1185">Reference proteome</keyword>
<evidence type="ECO:0000256" key="2">
    <source>
        <dbReference type="ARBA" id="ARBA00022695"/>
    </source>
</evidence>
<dbReference type="FunFam" id="3.30.1370.10:FF:000001">
    <property type="entry name" value="Polyribonucleotide nucleotidyltransferase"/>
    <property type="match status" value="1"/>
</dbReference>
<dbReference type="SUPFAM" id="SSF54791">
    <property type="entry name" value="Eukaryotic type KH-domain (KH-domain type I)"/>
    <property type="match status" value="1"/>
</dbReference>
<keyword evidence="3 4" id="KW-0694">RNA-binding</keyword>
<dbReference type="Proteomes" id="UP000051952">
    <property type="component" value="Unassembled WGS sequence"/>
</dbReference>
<feature type="compositionally biased region" description="Low complexity" evidence="5">
    <location>
        <begin position="282"/>
        <end position="300"/>
    </location>
</feature>
<keyword evidence="2" id="KW-0548">Nucleotidyltransferase</keyword>
<dbReference type="VEuPathDB" id="TriTrypDB:BSAL_23790"/>
<evidence type="ECO:0000256" key="3">
    <source>
        <dbReference type="ARBA" id="ARBA00022884"/>
    </source>
</evidence>
<accession>A0A0S4JKD1</accession>
<dbReference type="Pfam" id="PF08590">
    <property type="entry name" value="DUF1771"/>
    <property type="match status" value="1"/>
</dbReference>
<organism evidence="7 8">
    <name type="scientific">Bodo saltans</name>
    <name type="common">Flagellated protozoan</name>
    <dbReference type="NCBI Taxonomy" id="75058"/>
    <lineage>
        <taxon>Eukaryota</taxon>
        <taxon>Discoba</taxon>
        <taxon>Euglenozoa</taxon>
        <taxon>Kinetoplastea</taxon>
        <taxon>Metakinetoplastina</taxon>
        <taxon>Eubodonida</taxon>
        <taxon>Bodonidae</taxon>
        <taxon>Bodo</taxon>
    </lineage>
</organism>
<dbReference type="InterPro" id="IPR036063">
    <property type="entry name" value="Smr_dom_sf"/>
</dbReference>
<dbReference type="Gene3D" id="3.30.1370.10">
    <property type="entry name" value="K Homology domain, type 1"/>
    <property type="match status" value="1"/>
</dbReference>
<dbReference type="InterPro" id="IPR002625">
    <property type="entry name" value="Smr_dom"/>
</dbReference>
<reference evidence="8" key="1">
    <citation type="submission" date="2015-09" db="EMBL/GenBank/DDBJ databases">
        <authorList>
            <consortium name="Pathogen Informatics"/>
        </authorList>
    </citation>
    <scope>NUCLEOTIDE SEQUENCE [LARGE SCALE GENOMIC DNA]</scope>
    <source>
        <strain evidence="8">Lake Konstanz</strain>
    </source>
</reference>
<dbReference type="Pfam" id="PF01713">
    <property type="entry name" value="Smr"/>
    <property type="match status" value="1"/>
</dbReference>
<dbReference type="PROSITE" id="PS50828">
    <property type="entry name" value="SMR"/>
    <property type="match status" value="1"/>
</dbReference>
<dbReference type="Pfam" id="PF00013">
    <property type="entry name" value="KH_1"/>
    <property type="match status" value="1"/>
</dbReference>
<dbReference type="EMBL" id="CYKH01001775">
    <property type="protein sequence ID" value="CUG89863.1"/>
    <property type="molecule type" value="Genomic_DNA"/>
</dbReference>
<dbReference type="SMART" id="SM01162">
    <property type="entry name" value="DUF1771"/>
    <property type="match status" value="1"/>
</dbReference>
<dbReference type="SMART" id="SM00463">
    <property type="entry name" value="SMR"/>
    <property type="match status" value="1"/>
</dbReference>
<dbReference type="InterPro" id="IPR004087">
    <property type="entry name" value="KH_dom"/>
</dbReference>
<evidence type="ECO:0000256" key="1">
    <source>
        <dbReference type="ARBA" id="ARBA00022679"/>
    </source>
</evidence>
<dbReference type="AlphaFoldDB" id="A0A0S4JKD1"/>
<dbReference type="CDD" id="cd02393">
    <property type="entry name" value="KH-I_PNPase"/>
    <property type="match status" value="1"/>
</dbReference>
<evidence type="ECO:0000256" key="4">
    <source>
        <dbReference type="PROSITE-ProRule" id="PRU00117"/>
    </source>
</evidence>
<evidence type="ECO:0000259" key="6">
    <source>
        <dbReference type="PROSITE" id="PS50828"/>
    </source>
</evidence>
<keyword evidence="1" id="KW-0808">Transferase</keyword>
<dbReference type="PROSITE" id="PS50084">
    <property type="entry name" value="KH_TYPE_1"/>
    <property type="match status" value="1"/>
</dbReference>
<dbReference type="GO" id="GO:0016779">
    <property type="term" value="F:nucleotidyltransferase activity"/>
    <property type="evidence" value="ECO:0007669"/>
    <property type="project" value="UniProtKB-KW"/>
</dbReference>
<feature type="domain" description="Smr" evidence="6">
    <location>
        <begin position="153"/>
        <end position="236"/>
    </location>
</feature>